<protein>
    <submittedName>
        <fullName evidence="2">Uncharacterized protein</fullName>
    </submittedName>
</protein>
<name>A0AA40FM87_9HYME</name>
<comment type="caution">
    <text evidence="2">The sequence shown here is derived from an EMBL/GenBank/DDBJ whole genome shotgun (WGS) entry which is preliminary data.</text>
</comment>
<organism evidence="2 3">
    <name type="scientific">Melipona bicolor</name>
    <dbReference type="NCBI Taxonomy" id="60889"/>
    <lineage>
        <taxon>Eukaryota</taxon>
        <taxon>Metazoa</taxon>
        <taxon>Ecdysozoa</taxon>
        <taxon>Arthropoda</taxon>
        <taxon>Hexapoda</taxon>
        <taxon>Insecta</taxon>
        <taxon>Pterygota</taxon>
        <taxon>Neoptera</taxon>
        <taxon>Endopterygota</taxon>
        <taxon>Hymenoptera</taxon>
        <taxon>Apocrita</taxon>
        <taxon>Aculeata</taxon>
        <taxon>Apoidea</taxon>
        <taxon>Anthophila</taxon>
        <taxon>Apidae</taxon>
        <taxon>Melipona</taxon>
    </lineage>
</organism>
<reference evidence="2" key="1">
    <citation type="submission" date="2021-10" db="EMBL/GenBank/DDBJ databases">
        <title>Melipona bicolor Genome sequencing and assembly.</title>
        <authorList>
            <person name="Araujo N.S."/>
            <person name="Arias M.C."/>
        </authorList>
    </citation>
    <scope>NUCLEOTIDE SEQUENCE</scope>
    <source>
        <strain evidence="2">USP_2M_L1-L4_2017</strain>
        <tissue evidence="2">Whole body</tissue>
    </source>
</reference>
<evidence type="ECO:0000256" key="1">
    <source>
        <dbReference type="SAM" id="MobiDB-lite"/>
    </source>
</evidence>
<sequence>MWARAAEGRFFGVPLRRWHSPPSSSSLPSVGALECSQPLASLYPRGYADPARPTLPNYHRPSAPASAGRLAHSRPTTTVPFAPPSEQASTSVRARCFFPLILHTRSRRRKYADEAQRG</sequence>
<proteinExistence type="predicted"/>
<evidence type="ECO:0000313" key="2">
    <source>
        <dbReference type="EMBL" id="KAK1121763.1"/>
    </source>
</evidence>
<dbReference type="AlphaFoldDB" id="A0AA40FM87"/>
<feature type="region of interest" description="Disordered" evidence="1">
    <location>
        <begin position="51"/>
        <end position="86"/>
    </location>
</feature>
<dbReference type="Proteomes" id="UP001177670">
    <property type="component" value="Unassembled WGS sequence"/>
</dbReference>
<evidence type="ECO:0000313" key="3">
    <source>
        <dbReference type="Proteomes" id="UP001177670"/>
    </source>
</evidence>
<keyword evidence="3" id="KW-1185">Reference proteome</keyword>
<gene>
    <name evidence="2" type="ORF">K0M31_010074</name>
</gene>
<dbReference type="EMBL" id="JAHYIQ010000025">
    <property type="protein sequence ID" value="KAK1121763.1"/>
    <property type="molecule type" value="Genomic_DNA"/>
</dbReference>
<accession>A0AA40FM87</accession>